<evidence type="ECO:0000256" key="3">
    <source>
        <dbReference type="ARBA" id="ARBA00022630"/>
    </source>
</evidence>
<keyword evidence="4" id="KW-0560">Oxidoreductase</keyword>
<dbReference type="Gene3D" id="3.50.50.60">
    <property type="entry name" value="FAD/NAD(P)-binding domain"/>
    <property type="match status" value="2"/>
</dbReference>
<dbReference type="InterPro" id="IPR023753">
    <property type="entry name" value="FAD/NAD-binding_dom"/>
</dbReference>
<evidence type="ECO:0000256" key="4">
    <source>
        <dbReference type="ARBA" id="ARBA00023002"/>
    </source>
</evidence>
<evidence type="ECO:0000313" key="7">
    <source>
        <dbReference type="Proteomes" id="UP000683139"/>
    </source>
</evidence>
<organism evidence="6 7">
    <name type="scientific">Paenibacillus montaniterrae</name>
    <dbReference type="NCBI Taxonomy" id="429341"/>
    <lineage>
        <taxon>Bacteria</taxon>
        <taxon>Bacillati</taxon>
        <taxon>Bacillota</taxon>
        <taxon>Bacilli</taxon>
        <taxon>Bacillales</taxon>
        <taxon>Paenibacillaceae</taxon>
        <taxon>Paenibacillus</taxon>
    </lineage>
</organism>
<sequence>MEKNVMKYDCAIVGGGPAGLNAALVLGRAKRTVALLDSGKPRNRIAHESHGYLTRDRIKPGEFRKIAYEEVLYYPSVQHWQDEVVDIARTEDGFSIQLASGESVQARKLLLATGLREELPEIEGLEKFYGKTVFNCPFCDGWENRDRPLAVISSSPHIFHTVKLLYNWSKELYVCTNGKQSLDSEQIEEFKARGIQVFEAAVTKLTGQDGQLEQVHFADGTQISCRGGLIGPELINNSSSFAQSLGLETTEAGGIETSPFGKTTVEGVFAAGDSAYFMPAQLIHAASSGSKAAASILADLVEEEWEAAARN</sequence>
<keyword evidence="7" id="KW-1185">Reference proteome</keyword>
<evidence type="ECO:0000259" key="5">
    <source>
        <dbReference type="Pfam" id="PF07992"/>
    </source>
</evidence>
<evidence type="ECO:0000256" key="1">
    <source>
        <dbReference type="ARBA" id="ARBA00001974"/>
    </source>
</evidence>
<dbReference type="AlphaFoldDB" id="A0A919YI39"/>
<dbReference type="PRINTS" id="PR00368">
    <property type="entry name" value="FADPNR"/>
</dbReference>
<dbReference type="EMBL" id="BOSE01000001">
    <property type="protein sequence ID" value="GIP14777.1"/>
    <property type="molecule type" value="Genomic_DNA"/>
</dbReference>
<gene>
    <name evidence="6" type="ORF">J40TS1_04190</name>
</gene>
<comment type="cofactor">
    <cofactor evidence="1">
        <name>FAD</name>
        <dbReference type="ChEBI" id="CHEBI:57692"/>
    </cofactor>
</comment>
<dbReference type="InterPro" id="IPR050097">
    <property type="entry name" value="Ferredoxin-NADP_redctase_2"/>
</dbReference>
<evidence type="ECO:0000313" key="6">
    <source>
        <dbReference type="EMBL" id="GIP14777.1"/>
    </source>
</evidence>
<dbReference type="Proteomes" id="UP000683139">
    <property type="component" value="Unassembled WGS sequence"/>
</dbReference>
<feature type="domain" description="FAD/NAD(P)-binding" evidence="5">
    <location>
        <begin position="8"/>
        <end position="289"/>
    </location>
</feature>
<dbReference type="PRINTS" id="PR00469">
    <property type="entry name" value="PNDRDTASEII"/>
</dbReference>
<name>A0A919YI39_9BACL</name>
<proteinExistence type="predicted"/>
<keyword evidence="3" id="KW-0285">Flavoprotein</keyword>
<dbReference type="PANTHER" id="PTHR48105">
    <property type="entry name" value="THIOREDOXIN REDUCTASE 1-RELATED-RELATED"/>
    <property type="match status" value="1"/>
</dbReference>
<dbReference type="InterPro" id="IPR036188">
    <property type="entry name" value="FAD/NAD-bd_sf"/>
</dbReference>
<evidence type="ECO:0000256" key="2">
    <source>
        <dbReference type="ARBA" id="ARBA00011738"/>
    </source>
</evidence>
<comment type="subunit">
    <text evidence="2">Homodimer.</text>
</comment>
<accession>A0A919YI39</accession>
<comment type="caution">
    <text evidence="6">The sequence shown here is derived from an EMBL/GenBank/DDBJ whole genome shotgun (WGS) entry which is preliminary data.</text>
</comment>
<reference evidence="6" key="1">
    <citation type="submission" date="2021-03" db="EMBL/GenBank/DDBJ databases">
        <title>Antimicrobial resistance genes in bacteria isolated from Japanese honey, and their potential for conferring macrolide and lincosamide resistance in the American foulbrood pathogen Paenibacillus larvae.</title>
        <authorList>
            <person name="Okamoto M."/>
            <person name="Kumagai M."/>
            <person name="Kanamori H."/>
            <person name="Takamatsu D."/>
        </authorList>
    </citation>
    <scope>NUCLEOTIDE SEQUENCE</scope>
    <source>
        <strain evidence="6">J40TS1</strain>
    </source>
</reference>
<protein>
    <recommendedName>
        <fullName evidence="5">FAD/NAD(P)-binding domain-containing protein</fullName>
    </recommendedName>
</protein>
<dbReference type="Pfam" id="PF07992">
    <property type="entry name" value="Pyr_redox_2"/>
    <property type="match status" value="1"/>
</dbReference>
<dbReference type="SUPFAM" id="SSF51905">
    <property type="entry name" value="FAD/NAD(P)-binding domain"/>
    <property type="match status" value="1"/>
</dbReference>
<dbReference type="GO" id="GO:0016491">
    <property type="term" value="F:oxidoreductase activity"/>
    <property type="evidence" value="ECO:0007669"/>
    <property type="project" value="UniProtKB-KW"/>
</dbReference>